<keyword evidence="5" id="KW-0443">Lipid metabolism</keyword>
<dbReference type="GO" id="GO:0032259">
    <property type="term" value="P:methylation"/>
    <property type="evidence" value="ECO:0007669"/>
    <property type="project" value="UniProtKB-KW"/>
</dbReference>
<evidence type="ECO:0000259" key="7">
    <source>
        <dbReference type="Pfam" id="PF25371"/>
    </source>
</evidence>
<comment type="caution">
    <text evidence="8">The sequence shown here is derived from an EMBL/GenBank/DDBJ whole genome shotgun (WGS) entry which is preliminary data.</text>
</comment>
<dbReference type="Pfam" id="PF02353">
    <property type="entry name" value="CMAS"/>
    <property type="match status" value="1"/>
</dbReference>
<sequence length="393" mass="45352">MLEKTFYKMMLSKSFPFPVKVTYWDGKSEVYGNGTPEIEIVFNEKIPMSDITRNASLALGEAYMDKKIEIHGSIQKLIEGAYENADSFMRSSKFLKFLPKTKHTEKQSEEDVQSHYDIGNDFYEQWLDPTLTYSCAYFTDDNKDDLEQAQITKVHHILNKLHPQKGKTLLDIGCGWGTLMLTAAKEYGLKVTGVTLSEEQYKLVQKKIYDENLQDVAEVKLEDYRELGDQQWDYVTSVGMFEHVGSENLGEYFNDVAKYLKTDSVALIHGITRQQGGATNAWINKYIFPGGYIPGLVEIISRIEEAHLQISDVEMLRRHYQRTLKIWDKNFNNARPEIEKKMGERFCRMWDMYLQACAASFESGNIDVVQYLLTKGPSGKNLPMTRDYMLNNK</sequence>
<feature type="domain" description="DUF7884" evidence="7">
    <location>
        <begin position="6"/>
        <end position="93"/>
    </location>
</feature>
<dbReference type="AlphaFoldDB" id="A0AAW5YVM5"/>
<dbReference type="Pfam" id="PF25371">
    <property type="entry name" value="DUF7884"/>
    <property type="match status" value="1"/>
</dbReference>
<keyword evidence="3" id="KW-0808">Transferase</keyword>
<dbReference type="SUPFAM" id="SSF53335">
    <property type="entry name" value="S-adenosyl-L-methionine-dependent methyltransferases"/>
    <property type="match status" value="1"/>
</dbReference>
<evidence type="ECO:0000256" key="3">
    <source>
        <dbReference type="ARBA" id="ARBA00022679"/>
    </source>
</evidence>
<protein>
    <submittedName>
        <fullName evidence="8">Cyclopropane-fatty-acyl-phospholipid synthase</fullName>
    </submittedName>
</protein>
<reference evidence="8" key="1">
    <citation type="submission" date="2023-01" db="EMBL/GenBank/DDBJ databases">
        <title>Sequencing of the bacterial strains from artisanal fermented milk Matsoni.</title>
        <authorList>
            <person name="Rozman V."/>
            <person name="Accetto T."/>
            <person name="Bogovic Matijasic B."/>
        </authorList>
    </citation>
    <scope>NUCLEOTIDE SEQUENCE</scope>
    <source>
        <strain evidence="8">Lbl333</strain>
    </source>
</reference>
<evidence type="ECO:0000313" key="9">
    <source>
        <dbReference type="Proteomes" id="UP001210502"/>
    </source>
</evidence>
<feature type="active site" evidence="6">
    <location>
        <position position="357"/>
    </location>
</feature>
<keyword evidence="2" id="KW-0489">Methyltransferase</keyword>
<evidence type="ECO:0000256" key="4">
    <source>
        <dbReference type="ARBA" id="ARBA00022691"/>
    </source>
</evidence>
<dbReference type="InterPro" id="IPR003333">
    <property type="entry name" value="CMAS"/>
</dbReference>
<evidence type="ECO:0000256" key="5">
    <source>
        <dbReference type="ARBA" id="ARBA00023098"/>
    </source>
</evidence>
<name>A0AAW5YVM5_9LACO</name>
<evidence type="ECO:0000256" key="2">
    <source>
        <dbReference type="ARBA" id="ARBA00022603"/>
    </source>
</evidence>
<dbReference type="Proteomes" id="UP001210502">
    <property type="component" value="Unassembled WGS sequence"/>
</dbReference>
<dbReference type="InterPro" id="IPR057206">
    <property type="entry name" value="DUF7884"/>
</dbReference>
<comment type="similarity">
    <text evidence="1">Belongs to the CFA/CMAS family.</text>
</comment>
<dbReference type="PIRSF" id="PIRSF003085">
    <property type="entry name" value="CMAS"/>
    <property type="match status" value="1"/>
</dbReference>
<dbReference type="InterPro" id="IPR050723">
    <property type="entry name" value="CFA/CMAS"/>
</dbReference>
<gene>
    <name evidence="8" type="ORF">PF586_06695</name>
</gene>
<evidence type="ECO:0000256" key="1">
    <source>
        <dbReference type="ARBA" id="ARBA00010815"/>
    </source>
</evidence>
<dbReference type="GO" id="GO:0008610">
    <property type="term" value="P:lipid biosynthetic process"/>
    <property type="evidence" value="ECO:0007669"/>
    <property type="project" value="InterPro"/>
</dbReference>
<accession>A0AAW5YVM5</accession>
<dbReference type="CDD" id="cd02440">
    <property type="entry name" value="AdoMet_MTases"/>
    <property type="match status" value="1"/>
</dbReference>
<organism evidence="8 9">
    <name type="scientific">Lactobacillus delbrueckii</name>
    <dbReference type="NCBI Taxonomy" id="1584"/>
    <lineage>
        <taxon>Bacteria</taxon>
        <taxon>Bacillati</taxon>
        <taxon>Bacillota</taxon>
        <taxon>Bacilli</taxon>
        <taxon>Lactobacillales</taxon>
        <taxon>Lactobacillaceae</taxon>
        <taxon>Lactobacillus</taxon>
    </lineage>
</organism>
<evidence type="ECO:0000313" key="8">
    <source>
        <dbReference type="EMBL" id="MDA3768144.1"/>
    </source>
</evidence>
<proteinExistence type="inferred from homology"/>
<dbReference type="Gene3D" id="3.40.50.150">
    <property type="entry name" value="Vaccinia Virus protein VP39"/>
    <property type="match status" value="1"/>
</dbReference>
<dbReference type="InterPro" id="IPR029063">
    <property type="entry name" value="SAM-dependent_MTases_sf"/>
</dbReference>
<dbReference type="PANTHER" id="PTHR43667:SF1">
    <property type="entry name" value="CYCLOPROPANE-FATTY-ACYL-PHOSPHOLIPID SYNTHASE"/>
    <property type="match status" value="1"/>
</dbReference>
<keyword evidence="4" id="KW-0949">S-adenosyl-L-methionine</keyword>
<dbReference type="EMBL" id="JAQIEY010000018">
    <property type="protein sequence ID" value="MDA3768144.1"/>
    <property type="molecule type" value="Genomic_DNA"/>
</dbReference>
<dbReference type="GO" id="GO:0008168">
    <property type="term" value="F:methyltransferase activity"/>
    <property type="evidence" value="ECO:0007669"/>
    <property type="project" value="UniProtKB-KW"/>
</dbReference>
<dbReference type="PANTHER" id="PTHR43667">
    <property type="entry name" value="CYCLOPROPANE-FATTY-ACYL-PHOSPHOLIPID SYNTHASE"/>
    <property type="match status" value="1"/>
</dbReference>
<dbReference type="RefSeq" id="WP_147749651.1">
    <property type="nucleotide sequence ID" value="NZ_JAQIEY010000018.1"/>
</dbReference>
<evidence type="ECO:0000256" key="6">
    <source>
        <dbReference type="PIRSR" id="PIRSR003085-1"/>
    </source>
</evidence>